<protein>
    <submittedName>
        <fullName evidence="2">Uncharacterized protein</fullName>
    </submittedName>
</protein>
<evidence type="ECO:0000313" key="1">
    <source>
        <dbReference type="EMBL" id="EAX75490.1"/>
    </source>
</evidence>
<evidence type="ECO:0000313" key="2">
    <source>
        <dbReference type="EMBL" id="EAY06054.1"/>
    </source>
</evidence>
<name>A2EMQ8_TRIV3</name>
<dbReference type="Proteomes" id="UP000001542">
    <property type="component" value="Unassembled WGS sequence"/>
</dbReference>
<dbReference type="EMBL" id="DS126298">
    <property type="protein sequence ID" value="EAX75490.1"/>
    <property type="molecule type" value="Genomic_DNA"/>
</dbReference>
<sequence length="159" mass="18768">MFSWCETSIPRIITERSIIIKILQISNILFEKSEIIVENLLSSSVPQLFQNIFDNIGYSEDFDIIFDFYMNLYRFEQSEEYVELIDISNFFSTIFLCGKDLITKLLRFINDNLAEFPNIIQEYLHSDEFIENIQDILDNKDLSEETHTLAQIIIESVTE</sequence>
<accession>A2EMQ8</accession>
<dbReference type="AlphaFoldDB" id="A2EMQ8"/>
<organism evidence="2 3">
    <name type="scientific">Trichomonas vaginalis (strain ATCC PRA-98 / G3)</name>
    <dbReference type="NCBI Taxonomy" id="412133"/>
    <lineage>
        <taxon>Eukaryota</taxon>
        <taxon>Metamonada</taxon>
        <taxon>Parabasalia</taxon>
        <taxon>Trichomonadida</taxon>
        <taxon>Trichomonadidae</taxon>
        <taxon>Trichomonas</taxon>
    </lineage>
</organism>
<reference evidence="2" key="1">
    <citation type="submission" date="2006-10" db="EMBL/GenBank/DDBJ databases">
        <authorList>
            <person name="Amadeo P."/>
            <person name="Zhao Q."/>
            <person name="Wortman J."/>
            <person name="Fraser-Liggett C."/>
            <person name="Carlton J."/>
        </authorList>
    </citation>
    <scope>NUCLEOTIDE SEQUENCE</scope>
    <source>
        <strain evidence="2">G3</strain>
    </source>
</reference>
<gene>
    <name evidence="1" type="ORF">TVAG_103590</name>
    <name evidence="2" type="ORF">TVAG_244860</name>
</gene>
<dbReference type="EMBL" id="DS113433">
    <property type="protein sequence ID" value="EAY06054.1"/>
    <property type="molecule type" value="Genomic_DNA"/>
</dbReference>
<evidence type="ECO:0000313" key="3">
    <source>
        <dbReference type="Proteomes" id="UP000001542"/>
    </source>
</evidence>
<reference evidence="2" key="2">
    <citation type="journal article" date="2007" name="Science">
        <title>Draft genome sequence of the sexually transmitted pathogen Trichomonas vaginalis.</title>
        <authorList>
            <person name="Carlton J.M."/>
            <person name="Hirt R.P."/>
            <person name="Silva J.C."/>
            <person name="Delcher A.L."/>
            <person name="Schatz M."/>
            <person name="Zhao Q."/>
            <person name="Wortman J.R."/>
            <person name="Bidwell S.L."/>
            <person name="Alsmark U.C.M."/>
            <person name="Besteiro S."/>
            <person name="Sicheritz-Ponten T."/>
            <person name="Noel C.J."/>
            <person name="Dacks J.B."/>
            <person name="Foster P.G."/>
            <person name="Simillion C."/>
            <person name="Van de Peer Y."/>
            <person name="Miranda-Saavedra D."/>
            <person name="Barton G.J."/>
            <person name="Westrop G.D."/>
            <person name="Mueller S."/>
            <person name="Dessi D."/>
            <person name="Fiori P.L."/>
            <person name="Ren Q."/>
            <person name="Paulsen I."/>
            <person name="Zhang H."/>
            <person name="Bastida-Corcuera F.D."/>
            <person name="Simoes-Barbosa A."/>
            <person name="Brown M.T."/>
            <person name="Hayes R.D."/>
            <person name="Mukherjee M."/>
            <person name="Okumura C.Y."/>
            <person name="Schneider R."/>
            <person name="Smith A.J."/>
            <person name="Vanacova S."/>
            <person name="Villalvazo M."/>
            <person name="Haas B.J."/>
            <person name="Pertea M."/>
            <person name="Feldblyum T.V."/>
            <person name="Utterback T.R."/>
            <person name="Shu C.L."/>
            <person name="Osoegawa K."/>
            <person name="de Jong P.J."/>
            <person name="Hrdy I."/>
            <person name="Horvathova L."/>
            <person name="Zubacova Z."/>
            <person name="Dolezal P."/>
            <person name="Malik S.B."/>
            <person name="Logsdon J.M. Jr."/>
            <person name="Henze K."/>
            <person name="Gupta A."/>
            <person name="Wang C.C."/>
            <person name="Dunne R.L."/>
            <person name="Upcroft J.A."/>
            <person name="Upcroft P."/>
            <person name="White O."/>
            <person name="Salzberg S.L."/>
            <person name="Tang P."/>
            <person name="Chiu C.-H."/>
            <person name="Lee Y.-S."/>
            <person name="Embley T.M."/>
            <person name="Coombs G.H."/>
            <person name="Mottram J.C."/>
            <person name="Tachezy J."/>
            <person name="Fraser-Liggett C.M."/>
            <person name="Johnson P.J."/>
        </authorList>
    </citation>
    <scope>NUCLEOTIDE SEQUENCE [LARGE SCALE GENOMIC DNA]</scope>
    <source>
        <strain evidence="2">G3</strain>
    </source>
</reference>
<proteinExistence type="predicted"/>
<keyword evidence="3" id="KW-1185">Reference proteome</keyword>
<dbReference type="VEuPathDB" id="TrichDB:TVAG_244860"/>